<comment type="function">
    <text evidence="5">In the Amaryllidaceae alkaloids biosynthesic pathway, catalyzes the conversion of noroxomaritidine to oxomaritidine, a precursor of haemanthamine- and crinamine-type alkaloids, promising anticancer agents. Can also, to some extent, catalyze the condensation of 3,4-dihydroxybenzaldehyde (3,4-DHBA) and tyramine to produce norbelladine, and of isovanillin and tyramine to produce 4'-O-methylnorbelladine.</text>
</comment>
<comment type="similarity">
    <text evidence="2">Belongs to the short-chain dehydrogenases/reductases (SDR) family. SDR65C subfamily.</text>
</comment>
<evidence type="ECO:0000256" key="6">
    <source>
        <dbReference type="ARBA" id="ARBA00069361"/>
    </source>
</evidence>
<comment type="catalytic activity">
    <reaction evidence="4">
        <text>(10bR,4aS)-noroxomaritidine + NADPH + H(+) = (10bR,4aS)-oxomaritidine + NADP(+)</text>
        <dbReference type="Rhea" id="RHEA:63196"/>
        <dbReference type="ChEBI" id="CHEBI:15378"/>
        <dbReference type="ChEBI" id="CHEBI:57783"/>
        <dbReference type="ChEBI" id="CHEBI:58349"/>
        <dbReference type="ChEBI" id="CHEBI:133995"/>
        <dbReference type="ChEBI" id="CHEBI:146208"/>
    </reaction>
    <physiologicalReaction direction="left-to-right" evidence="4">
        <dbReference type="Rhea" id="RHEA:63197"/>
    </physiologicalReaction>
</comment>
<dbReference type="PROSITE" id="PS00061">
    <property type="entry name" value="ADH_SHORT"/>
    <property type="match status" value="1"/>
</dbReference>
<comment type="caution">
    <text evidence="7">The sequence shown here is derived from an EMBL/GenBank/DDBJ whole genome shotgun (WGS) entry which is preliminary data.</text>
</comment>
<evidence type="ECO:0000313" key="7">
    <source>
        <dbReference type="EMBL" id="KAK8937307.1"/>
    </source>
</evidence>
<evidence type="ECO:0000256" key="5">
    <source>
        <dbReference type="ARBA" id="ARBA00055943"/>
    </source>
</evidence>
<evidence type="ECO:0000256" key="2">
    <source>
        <dbReference type="ARBA" id="ARBA00025714"/>
    </source>
</evidence>
<accession>A0AAP0BFA6</accession>
<organism evidence="7 8">
    <name type="scientific">Platanthera zijinensis</name>
    <dbReference type="NCBI Taxonomy" id="2320716"/>
    <lineage>
        <taxon>Eukaryota</taxon>
        <taxon>Viridiplantae</taxon>
        <taxon>Streptophyta</taxon>
        <taxon>Embryophyta</taxon>
        <taxon>Tracheophyta</taxon>
        <taxon>Spermatophyta</taxon>
        <taxon>Magnoliopsida</taxon>
        <taxon>Liliopsida</taxon>
        <taxon>Asparagales</taxon>
        <taxon>Orchidaceae</taxon>
        <taxon>Orchidoideae</taxon>
        <taxon>Orchideae</taxon>
        <taxon>Orchidinae</taxon>
        <taxon>Platanthera</taxon>
    </lineage>
</organism>
<dbReference type="InterPro" id="IPR020904">
    <property type="entry name" value="Sc_DH/Rdtase_CS"/>
</dbReference>
<gene>
    <name evidence="7" type="ORF">KSP39_PZI012261</name>
</gene>
<dbReference type="PRINTS" id="PR00080">
    <property type="entry name" value="SDRFAMILY"/>
</dbReference>
<keyword evidence="1" id="KW-0560">Oxidoreductase</keyword>
<evidence type="ECO:0000313" key="8">
    <source>
        <dbReference type="Proteomes" id="UP001418222"/>
    </source>
</evidence>
<dbReference type="PANTHER" id="PTHR48107">
    <property type="entry name" value="NADPH-DEPENDENT ALDEHYDE REDUCTASE-LIKE PROTEIN, CHLOROPLASTIC-RELATED"/>
    <property type="match status" value="1"/>
</dbReference>
<dbReference type="PANTHER" id="PTHR48107:SF8">
    <property type="entry name" value="OS06G0185100 PROTEIN"/>
    <property type="match status" value="1"/>
</dbReference>
<dbReference type="EMBL" id="JBBWWQ010000010">
    <property type="protein sequence ID" value="KAK8937307.1"/>
    <property type="molecule type" value="Genomic_DNA"/>
</dbReference>
<dbReference type="PRINTS" id="PR00081">
    <property type="entry name" value="GDHRDH"/>
</dbReference>
<dbReference type="GO" id="GO:0016614">
    <property type="term" value="F:oxidoreductase activity, acting on CH-OH group of donors"/>
    <property type="evidence" value="ECO:0007669"/>
    <property type="project" value="UniProtKB-ARBA"/>
</dbReference>
<dbReference type="FunFam" id="3.40.50.720:FF:000084">
    <property type="entry name" value="Short-chain dehydrogenase reductase"/>
    <property type="match status" value="1"/>
</dbReference>
<sequence>MELSLNSINEVMESRSLSTNSPLPLRDRVAIITGGSGGIGSEISTHLAGLGARVVVAYVGDPTPADAVISSINSTALALAGPRAIKVEADVSDEDQVKSLFDQAEQAFGPTLHILVAVAGLQDPAYPHLANTSLRQWEDLFNVNAKGTFLCCREAARRLVTGGGGRIITMSSSTVGSLRPGYSTYSATKAAIEVMTRVLAKELRGTRITANAVAPGPIATALFYAGKTEERVRAIAEESPMGRLGEPRDVAPMIGFLAGDDGEWVNGQVIRLNGGYV</sequence>
<name>A0AAP0BFA6_9ASPA</name>
<dbReference type="AlphaFoldDB" id="A0AAP0BFA6"/>
<evidence type="ECO:0000256" key="4">
    <source>
        <dbReference type="ARBA" id="ARBA00052456"/>
    </source>
</evidence>
<dbReference type="Gene3D" id="3.40.50.720">
    <property type="entry name" value="NAD(P)-binding Rossmann-like Domain"/>
    <property type="match status" value="1"/>
</dbReference>
<dbReference type="InterPro" id="IPR002347">
    <property type="entry name" value="SDR_fam"/>
</dbReference>
<dbReference type="InterPro" id="IPR036291">
    <property type="entry name" value="NAD(P)-bd_dom_sf"/>
</dbReference>
<evidence type="ECO:0000256" key="1">
    <source>
        <dbReference type="ARBA" id="ARBA00023002"/>
    </source>
</evidence>
<dbReference type="SUPFAM" id="SSF51735">
    <property type="entry name" value="NAD(P)-binding Rossmann-fold domains"/>
    <property type="match status" value="1"/>
</dbReference>
<proteinExistence type="inferred from homology"/>
<dbReference type="Pfam" id="PF13561">
    <property type="entry name" value="adh_short_C2"/>
    <property type="match status" value="1"/>
</dbReference>
<protein>
    <recommendedName>
        <fullName evidence="6">Noroxomaritidine/norcraugsodine reductase</fullName>
    </recommendedName>
</protein>
<keyword evidence="8" id="KW-1185">Reference proteome</keyword>
<dbReference type="Proteomes" id="UP001418222">
    <property type="component" value="Unassembled WGS sequence"/>
</dbReference>
<reference evidence="7 8" key="1">
    <citation type="journal article" date="2022" name="Nat. Plants">
        <title>Genomes of leafy and leafless Platanthera orchids illuminate the evolution of mycoheterotrophy.</title>
        <authorList>
            <person name="Li M.H."/>
            <person name="Liu K.W."/>
            <person name="Li Z."/>
            <person name="Lu H.C."/>
            <person name="Ye Q.L."/>
            <person name="Zhang D."/>
            <person name="Wang J.Y."/>
            <person name="Li Y.F."/>
            <person name="Zhong Z.M."/>
            <person name="Liu X."/>
            <person name="Yu X."/>
            <person name="Liu D.K."/>
            <person name="Tu X.D."/>
            <person name="Liu B."/>
            <person name="Hao Y."/>
            <person name="Liao X.Y."/>
            <person name="Jiang Y.T."/>
            <person name="Sun W.H."/>
            <person name="Chen J."/>
            <person name="Chen Y.Q."/>
            <person name="Ai Y."/>
            <person name="Zhai J.W."/>
            <person name="Wu S.S."/>
            <person name="Zhou Z."/>
            <person name="Hsiao Y.Y."/>
            <person name="Wu W.L."/>
            <person name="Chen Y.Y."/>
            <person name="Lin Y.F."/>
            <person name="Hsu J.L."/>
            <person name="Li C.Y."/>
            <person name="Wang Z.W."/>
            <person name="Zhao X."/>
            <person name="Zhong W.Y."/>
            <person name="Ma X.K."/>
            <person name="Ma L."/>
            <person name="Huang J."/>
            <person name="Chen G.Z."/>
            <person name="Huang M.Z."/>
            <person name="Huang L."/>
            <person name="Peng D.H."/>
            <person name="Luo Y.B."/>
            <person name="Zou S.Q."/>
            <person name="Chen S.P."/>
            <person name="Lan S."/>
            <person name="Tsai W.C."/>
            <person name="Van de Peer Y."/>
            <person name="Liu Z.J."/>
        </authorList>
    </citation>
    <scope>NUCLEOTIDE SEQUENCE [LARGE SCALE GENOMIC DNA]</scope>
    <source>
        <strain evidence="7">Lor287</strain>
    </source>
</reference>
<comment type="catalytic activity">
    <reaction evidence="3">
        <text>(10bS,4aR)-noroxomaritidine + NADPH + H(+) = (10bS,4aR)-oxomaritidine + NADP(+)</text>
        <dbReference type="Rhea" id="RHEA:63200"/>
        <dbReference type="ChEBI" id="CHEBI:15378"/>
        <dbReference type="ChEBI" id="CHEBI:57783"/>
        <dbReference type="ChEBI" id="CHEBI:58349"/>
        <dbReference type="ChEBI" id="CHEBI:133996"/>
        <dbReference type="ChEBI" id="CHEBI:146209"/>
    </reaction>
    <physiologicalReaction direction="left-to-right" evidence="3">
        <dbReference type="Rhea" id="RHEA:63201"/>
    </physiologicalReaction>
</comment>
<evidence type="ECO:0000256" key="3">
    <source>
        <dbReference type="ARBA" id="ARBA00050958"/>
    </source>
</evidence>